<dbReference type="RefSeq" id="WP_274373836.1">
    <property type="nucleotide sequence ID" value="NZ_CP072943.1"/>
</dbReference>
<dbReference type="Gene3D" id="3.40.50.620">
    <property type="entry name" value="HUPs"/>
    <property type="match status" value="1"/>
</dbReference>
<dbReference type="KEGG" id="aram:KAR29_01205"/>
<feature type="domain" description="Electron transfer flavoprotein alpha/beta-subunit N-terminal" evidence="2">
    <location>
        <begin position="22"/>
        <end position="213"/>
    </location>
</feature>
<comment type="similarity">
    <text evidence="1">Belongs to the ETF beta-subunit/FixA family.</text>
</comment>
<dbReference type="InterPro" id="IPR014729">
    <property type="entry name" value="Rossmann-like_a/b/a_fold"/>
</dbReference>
<dbReference type="AlphaFoldDB" id="A0A9Q7EW76"/>
<dbReference type="GO" id="GO:0009055">
    <property type="term" value="F:electron transfer activity"/>
    <property type="evidence" value="ECO:0007669"/>
    <property type="project" value="InterPro"/>
</dbReference>
<dbReference type="EMBL" id="CP072943">
    <property type="protein sequence ID" value="QTX32589.1"/>
    <property type="molecule type" value="Genomic_DNA"/>
</dbReference>
<accession>A0A9Q7EW76</accession>
<keyword evidence="4" id="KW-1185">Reference proteome</keyword>
<proteinExistence type="inferred from homology"/>
<dbReference type="InterPro" id="IPR014730">
    <property type="entry name" value="ETF_a/b_N"/>
</dbReference>
<protein>
    <submittedName>
        <fullName evidence="3">Electron transfer flavoprotein subunit beta/FixA family protein</fullName>
    </submittedName>
</protein>
<gene>
    <name evidence="3" type="ORF">KAR29_01205</name>
</gene>
<dbReference type="PANTHER" id="PTHR21294:SF17">
    <property type="entry name" value="PROTEIN FIXA"/>
    <property type="match status" value="1"/>
</dbReference>
<evidence type="ECO:0000313" key="4">
    <source>
        <dbReference type="Proteomes" id="UP000671879"/>
    </source>
</evidence>
<dbReference type="PROSITE" id="PS01065">
    <property type="entry name" value="ETF_BETA"/>
    <property type="match status" value="1"/>
</dbReference>
<dbReference type="SUPFAM" id="SSF52402">
    <property type="entry name" value="Adenine nucleotide alpha hydrolases-like"/>
    <property type="match status" value="1"/>
</dbReference>
<organism evidence="3 4">
    <name type="scientific">Aminithiophilus ramosus</name>
    <dbReference type="NCBI Taxonomy" id="3029084"/>
    <lineage>
        <taxon>Bacteria</taxon>
        <taxon>Thermotogati</taxon>
        <taxon>Synergistota</taxon>
        <taxon>Synergistia</taxon>
        <taxon>Synergistales</taxon>
        <taxon>Aminithiophilaceae</taxon>
        <taxon>Aminithiophilus</taxon>
    </lineage>
</organism>
<dbReference type="CDD" id="cd01714">
    <property type="entry name" value="ETF_beta"/>
    <property type="match status" value="1"/>
</dbReference>
<dbReference type="Pfam" id="PF01012">
    <property type="entry name" value="ETF"/>
    <property type="match status" value="1"/>
</dbReference>
<dbReference type="InterPro" id="IPR000049">
    <property type="entry name" value="ET-Flavoprotein_bsu_CS"/>
</dbReference>
<reference evidence="4" key="1">
    <citation type="submission" date="2021-04" db="EMBL/GenBank/DDBJ databases">
        <title>A novel Synergistetes isolate from a pyrite-forming mixed culture.</title>
        <authorList>
            <person name="Bunk B."/>
            <person name="Sproer C."/>
            <person name="Spring S."/>
            <person name="Pester M."/>
        </authorList>
    </citation>
    <scope>NUCLEOTIDE SEQUENCE [LARGE SCALE GENOMIC DNA]</scope>
    <source>
        <strain evidence="4">J.5.4.2-T.3.5.2</strain>
    </source>
</reference>
<dbReference type="InterPro" id="IPR033948">
    <property type="entry name" value="ETF_beta_N"/>
</dbReference>
<evidence type="ECO:0000313" key="3">
    <source>
        <dbReference type="EMBL" id="QTX32589.1"/>
    </source>
</evidence>
<evidence type="ECO:0000256" key="1">
    <source>
        <dbReference type="ARBA" id="ARBA00007557"/>
    </source>
</evidence>
<dbReference type="PANTHER" id="PTHR21294">
    <property type="entry name" value="ELECTRON TRANSFER FLAVOPROTEIN BETA-SUBUNIT"/>
    <property type="match status" value="1"/>
</dbReference>
<dbReference type="PIRSF" id="PIRSF000090">
    <property type="entry name" value="Beta-ETF"/>
    <property type="match status" value="1"/>
</dbReference>
<evidence type="ECO:0000259" key="2">
    <source>
        <dbReference type="SMART" id="SM00893"/>
    </source>
</evidence>
<dbReference type="Proteomes" id="UP000671879">
    <property type="component" value="Chromosome"/>
</dbReference>
<name>A0A9Q7EW76_9BACT</name>
<dbReference type="InterPro" id="IPR012255">
    <property type="entry name" value="ETF_b"/>
</dbReference>
<dbReference type="SMART" id="SM00893">
    <property type="entry name" value="ETF"/>
    <property type="match status" value="1"/>
</dbReference>
<sequence length="273" mass="29774">MKIVVLIKQVPETNNVKMDAETGTMIRDGVETIVNPLDLYAVETALQLRQSRGGTVTALTMGPPKSEKALREVVAMGCDDALQLSDRAFAGSDTWATSYILAEAIRSRLEGFDLILCGERATDGDTGQVGPAVASFLDLPLATYVSAITDVGDGIGVRRLVEGGYEKLRLPLPALLTVVKEISFPRLPTLSGKRRARQMAVERLGREELDLAEEDIGLGGSPTRVSRIFTPQVARRGRKVIVKDEGDLDRALKELLAFLDERHLLPVPERKGR</sequence>